<protein>
    <submittedName>
        <fullName evidence="2">Uncharacterized protein</fullName>
    </submittedName>
</protein>
<reference evidence="2 3" key="1">
    <citation type="submission" date="2017-11" db="EMBL/GenBank/DDBJ databases">
        <title>De novo assembly and phasing of dikaryotic genomes from two isolates of Puccinia coronata f. sp. avenae, the causal agent of oat crown rust.</title>
        <authorList>
            <person name="Miller M.E."/>
            <person name="Zhang Y."/>
            <person name="Omidvar V."/>
            <person name="Sperschneider J."/>
            <person name="Schwessinger B."/>
            <person name="Raley C."/>
            <person name="Palmer J.M."/>
            <person name="Garnica D."/>
            <person name="Upadhyaya N."/>
            <person name="Rathjen J."/>
            <person name="Taylor J.M."/>
            <person name="Park R.F."/>
            <person name="Dodds P.N."/>
            <person name="Hirsch C.D."/>
            <person name="Kianian S.F."/>
            <person name="Figueroa M."/>
        </authorList>
    </citation>
    <scope>NUCLEOTIDE SEQUENCE [LARGE SCALE GENOMIC DNA]</scope>
    <source>
        <strain evidence="2">12NC29</strain>
    </source>
</reference>
<comment type="caution">
    <text evidence="2">The sequence shown here is derived from an EMBL/GenBank/DDBJ whole genome shotgun (WGS) entry which is preliminary data.</text>
</comment>
<feature type="compositionally biased region" description="Basic and acidic residues" evidence="1">
    <location>
        <begin position="12"/>
        <end position="27"/>
    </location>
</feature>
<keyword evidence="3" id="KW-1185">Reference proteome</keyword>
<feature type="region of interest" description="Disordered" evidence="1">
    <location>
        <begin position="70"/>
        <end position="91"/>
    </location>
</feature>
<organism evidence="2 3">
    <name type="scientific">Puccinia coronata f. sp. avenae</name>
    <dbReference type="NCBI Taxonomy" id="200324"/>
    <lineage>
        <taxon>Eukaryota</taxon>
        <taxon>Fungi</taxon>
        <taxon>Dikarya</taxon>
        <taxon>Basidiomycota</taxon>
        <taxon>Pucciniomycotina</taxon>
        <taxon>Pucciniomycetes</taxon>
        <taxon>Pucciniales</taxon>
        <taxon>Pucciniaceae</taxon>
        <taxon>Puccinia</taxon>
    </lineage>
</organism>
<feature type="region of interest" description="Disordered" evidence="1">
    <location>
        <begin position="1"/>
        <end position="27"/>
    </location>
</feature>
<evidence type="ECO:0000313" key="2">
    <source>
        <dbReference type="EMBL" id="PLW38671.1"/>
    </source>
</evidence>
<evidence type="ECO:0000256" key="1">
    <source>
        <dbReference type="SAM" id="MobiDB-lite"/>
    </source>
</evidence>
<gene>
    <name evidence="2" type="ORF">PCANC_16036</name>
</gene>
<proteinExistence type="predicted"/>
<accession>A0A2N5ULN6</accession>
<sequence length="108" mass="12315">MWRLGKMGDPGNKIKLEDTQNKTKGVKRPETRKAMVLRELGSGLTTYVTRFILAEKEVIEADYAREKLPKPTLPTVYKPNPTPKEISIPNPDKSKNIIANIHFTNLKR</sequence>
<dbReference type="Proteomes" id="UP000235388">
    <property type="component" value="Unassembled WGS sequence"/>
</dbReference>
<dbReference type="EMBL" id="PGCJ01000204">
    <property type="protein sequence ID" value="PLW38671.1"/>
    <property type="molecule type" value="Genomic_DNA"/>
</dbReference>
<evidence type="ECO:0000313" key="3">
    <source>
        <dbReference type="Proteomes" id="UP000235388"/>
    </source>
</evidence>
<name>A0A2N5ULN6_9BASI</name>
<dbReference type="AlphaFoldDB" id="A0A2N5ULN6"/>